<proteinExistence type="predicted"/>
<comment type="caution">
    <text evidence="1">The sequence shown here is derived from an EMBL/GenBank/DDBJ whole genome shotgun (WGS) entry which is preliminary data.</text>
</comment>
<dbReference type="AlphaFoldDB" id="X0XKM8"/>
<reference evidence="1" key="1">
    <citation type="journal article" date="2014" name="Front. Microbiol.">
        <title>High frequency of phylogenetically diverse reductive dehalogenase-homologous genes in deep subseafloor sedimentary metagenomes.</title>
        <authorList>
            <person name="Kawai M."/>
            <person name="Futagami T."/>
            <person name="Toyoda A."/>
            <person name="Takaki Y."/>
            <person name="Nishi S."/>
            <person name="Hori S."/>
            <person name="Arai W."/>
            <person name="Tsubouchi T."/>
            <person name="Morono Y."/>
            <person name="Uchiyama I."/>
            <person name="Ito T."/>
            <person name="Fujiyama A."/>
            <person name="Inagaki F."/>
            <person name="Takami H."/>
        </authorList>
    </citation>
    <scope>NUCLEOTIDE SEQUENCE</scope>
    <source>
        <strain evidence="1">Expedition CK06-06</strain>
    </source>
</reference>
<protein>
    <submittedName>
        <fullName evidence="1">Uncharacterized protein</fullName>
    </submittedName>
</protein>
<sequence length="55" mass="6070">MPKQTESAMIHAARRGHGYHKYVNDKTGSGSTQVLTDATLTLDIPEGWVLLITQM</sequence>
<accession>X0XKM8</accession>
<gene>
    <name evidence="1" type="ORF">S01H1_83246</name>
</gene>
<evidence type="ECO:0000313" key="1">
    <source>
        <dbReference type="EMBL" id="GAG43725.1"/>
    </source>
</evidence>
<organism evidence="1">
    <name type="scientific">marine sediment metagenome</name>
    <dbReference type="NCBI Taxonomy" id="412755"/>
    <lineage>
        <taxon>unclassified sequences</taxon>
        <taxon>metagenomes</taxon>
        <taxon>ecological metagenomes</taxon>
    </lineage>
</organism>
<name>X0XKM8_9ZZZZ</name>
<feature type="non-terminal residue" evidence="1">
    <location>
        <position position="55"/>
    </location>
</feature>
<dbReference type="EMBL" id="BARS01056558">
    <property type="protein sequence ID" value="GAG43725.1"/>
    <property type="molecule type" value="Genomic_DNA"/>
</dbReference>